<dbReference type="RefSeq" id="WP_111250724.1">
    <property type="nucleotide sequence ID" value="NZ_QKWH01000004.1"/>
</dbReference>
<keyword evidence="2" id="KW-1185">Reference proteome</keyword>
<gene>
    <name evidence="1" type="ORF">DNL40_08035</name>
</gene>
<comment type="caution">
    <text evidence="1">The sequence shown here is derived from an EMBL/GenBank/DDBJ whole genome shotgun (WGS) entry which is preliminary data.</text>
</comment>
<dbReference type="Proteomes" id="UP000248783">
    <property type="component" value="Unassembled WGS sequence"/>
</dbReference>
<dbReference type="AlphaFoldDB" id="A0A2W5WZT2"/>
<evidence type="ECO:0000313" key="1">
    <source>
        <dbReference type="EMBL" id="PZR53445.1"/>
    </source>
</evidence>
<reference evidence="1 2" key="1">
    <citation type="submission" date="2018-06" db="EMBL/GenBank/DDBJ databases">
        <title>Whole genome sequencing of a novel hydrocarbon degrading bacterial strain, PW21 isolated from oil contaminated produced water sample.</title>
        <authorList>
            <person name="Nagkirti P."/>
            <person name="Shaikh A."/>
            <person name="Gowdaman V."/>
            <person name="Engineer A.E."/>
            <person name="Dagar S."/>
            <person name="Dhakephalkar P.K."/>
        </authorList>
    </citation>
    <scope>NUCLEOTIDE SEQUENCE [LARGE SCALE GENOMIC DNA]</scope>
    <source>
        <strain evidence="1 2">PW21</strain>
    </source>
</reference>
<accession>A0A2W5WZT2</accession>
<name>A0A2W5WZT2_9MICO</name>
<organism evidence="1 2">
    <name type="scientific">Xylanimonas oleitrophica</name>
    <dbReference type="NCBI Taxonomy" id="2607479"/>
    <lineage>
        <taxon>Bacteria</taxon>
        <taxon>Bacillati</taxon>
        <taxon>Actinomycetota</taxon>
        <taxon>Actinomycetes</taxon>
        <taxon>Micrococcales</taxon>
        <taxon>Promicromonosporaceae</taxon>
        <taxon>Xylanimonas</taxon>
    </lineage>
</organism>
<sequence>MPTLEEALNATLSAEAVEASFVHTATGIQTTDDAYVSPRDDVARSHSRFEMPDVDASGTESRAETIAHRGKLHIRAAGSDAWMTVDMPRPALGPLALLTLLYGAELERPVAAEDPTIEVEISASRATGRVPDELRDTLDDILTGWTEEEGRRFPELSAARLSVRDDPLHIAEMTITTQQGETTETFALEIQPVPRRTIDIPAAADDASEPS</sequence>
<protein>
    <submittedName>
        <fullName evidence="1">Uncharacterized protein</fullName>
    </submittedName>
</protein>
<evidence type="ECO:0000313" key="2">
    <source>
        <dbReference type="Proteomes" id="UP000248783"/>
    </source>
</evidence>
<proteinExistence type="predicted"/>
<dbReference type="EMBL" id="QKWH01000004">
    <property type="protein sequence ID" value="PZR53445.1"/>
    <property type="molecule type" value="Genomic_DNA"/>
</dbReference>